<keyword evidence="2" id="KW-1185">Reference proteome</keyword>
<accession>A0A091FZ39</accession>
<dbReference type="AlphaFoldDB" id="A0A091FZ39"/>
<proteinExistence type="predicted"/>
<dbReference type="Proteomes" id="UP000053760">
    <property type="component" value="Unassembled WGS sequence"/>
</dbReference>
<evidence type="ECO:0000313" key="1">
    <source>
        <dbReference type="EMBL" id="KFO75450.1"/>
    </source>
</evidence>
<evidence type="ECO:0000313" key="2">
    <source>
        <dbReference type="Proteomes" id="UP000053760"/>
    </source>
</evidence>
<reference evidence="1 2" key="1">
    <citation type="submission" date="2014-04" db="EMBL/GenBank/DDBJ databases">
        <title>Genome evolution of avian class.</title>
        <authorList>
            <person name="Zhang G."/>
            <person name="Li C."/>
        </authorList>
    </citation>
    <scope>NUCLEOTIDE SEQUENCE [LARGE SCALE GENOMIC DNA]</scope>
    <source>
        <strain evidence="1">BGI_N303</strain>
    </source>
</reference>
<gene>
    <name evidence="1" type="ORF">N303_07297</name>
</gene>
<dbReference type="EMBL" id="KL447632">
    <property type="protein sequence ID" value="KFO75450.1"/>
    <property type="molecule type" value="Genomic_DNA"/>
</dbReference>
<sequence length="51" mass="4957">AAAALTEEDVLGVAAPDLVVPVLVDEGGGAGGVASHHVEARLGEPVEGLLQ</sequence>
<organism evidence="1 2">
    <name type="scientific">Cuculus canorus</name>
    <name type="common">Common cuckoo</name>
    <dbReference type="NCBI Taxonomy" id="55661"/>
    <lineage>
        <taxon>Eukaryota</taxon>
        <taxon>Metazoa</taxon>
        <taxon>Chordata</taxon>
        <taxon>Craniata</taxon>
        <taxon>Vertebrata</taxon>
        <taxon>Euteleostomi</taxon>
        <taxon>Archelosauria</taxon>
        <taxon>Archosauria</taxon>
        <taxon>Dinosauria</taxon>
        <taxon>Saurischia</taxon>
        <taxon>Theropoda</taxon>
        <taxon>Coelurosauria</taxon>
        <taxon>Aves</taxon>
        <taxon>Neognathae</taxon>
        <taxon>Neoaves</taxon>
        <taxon>Otidimorphae</taxon>
        <taxon>Cuculiformes</taxon>
        <taxon>Cuculidae</taxon>
        <taxon>Cuculus</taxon>
    </lineage>
</organism>
<feature type="non-terminal residue" evidence="1">
    <location>
        <position position="1"/>
    </location>
</feature>
<name>A0A091FZ39_CUCCA</name>
<protein>
    <submittedName>
        <fullName evidence="1">Uncharacterized protein</fullName>
    </submittedName>
</protein>
<feature type="non-terminal residue" evidence="1">
    <location>
        <position position="51"/>
    </location>
</feature>